<protein>
    <submittedName>
        <fullName evidence="1">Uncharacterized protein</fullName>
    </submittedName>
</protein>
<organism evidence="1 2">
    <name type="scientific">Amycolatopsis tucumanensis</name>
    <dbReference type="NCBI Taxonomy" id="401106"/>
    <lineage>
        <taxon>Bacteria</taxon>
        <taxon>Bacillati</taxon>
        <taxon>Actinomycetota</taxon>
        <taxon>Actinomycetes</taxon>
        <taxon>Pseudonocardiales</taxon>
        <taxon>Pseudonocardiaceae</taxon>
        <taxon>Amycolatopsis</taxon>
    </lineage>
</organism>
<reference evidence="2" key="1">
    <citation type="journal article" date="2019" name="Int. J. Syst. Evol. Microbiol.">
        <title>The Global Catalogue of Microorganisms (GCM) 10K type strain sequencing project: providing services to taxonomists for standard genome sequencing and annotation.</title>
        <authorList>
            <consortium name="The Broad Institute Genomics Platform"/>
            <consortium name="The Broad Institute Genome Sequencing Center for Infectious Disease"/>
            <person name="Wu L."/>
            <person name="Ma J."/>
        </authorList>
    </citation>
    <scope>NUCLEOTIDE SEQUENCE [LARGE SCALE GENOMIC DNA]</scope>
    <source>
        <strain evidence="2">JCM 17017</strain>
    </source>
</reference>
<comment type="caution">
    <text evidence="1">The sequence shown here is derived from an EMBL/GenBank/DDBJ whole genome shotgun (WGS) entry which is preliminary data.</text>
</comment>
<keyword evidence="2" id="KW-1185">Reference proteome</keyword>
<evidence type="ECO:0000313" key="2">
    <source>
        <dbReference type="Proteomes" id="UP001501624"/>
    </source>
</evidence>
<evidence type="ECO:0000313" key="1">
    <source>
        <dbReference type="EMBL" id="GAA3826716.1"/>
    </source>
</evidence>
<dbReference type="EMBL" id="BAABCM010000007">
    <property type="protein sequence ID" value="GAA3826716.1"/>
    <property type="molecule type" value="Genomic_DNA"/>
</dbReference>
<gene>
    <name evidence="1" type="ORF">GCM10022380_51740</name>
</gene>
<dbReference type="Proteomes" id="UP001501624">
    <property type="component" value="Unassembled WGS sequence"/>
</dbReference>
<proteinExistence type="predicted"/>
<accession>A0ABP7IUK1</accession>
<name>A0ABP7IUK1_9PSEU</name>
<sequence length="112" mass="11944">MTPEERSVISSLVVVPGRPDGASHEGVLRHFGATGGRALGLSLLRNPVEGRDGVDVEMALIVCARLGFSLDHPELPIGLASAHWHHKHEDGVSALGKLQSPSAVYALNYTTW</sequence>